<name>A0A6J6IWQ3_9ZZZZ</name>
<accession>A0A6J6IWQ3</accession>
<keyword evidence="3" id="KW-0378">Hydrolase</keyword>
<dbReference type="Pfam" id="PF02609">
    <property type="entry name" value="Exonuc_VII_S"/>
    <property type="match status" value="1"/>
</dbReference>
<organism evidence="4">
    <name type="scientific">freshwater metagenome</name>
    <dbReference type="NCBI Taxonomy" id="449393"/>
    <lineage>
        <taxon>unclassified sequences</taxon>
        <taxon>metagenomes</taxon>
        <taxon>ecological metagenomes</taxon>
    </lineage>
</organism>
<reference evidence="4" key="1">
    <citation type="submission" date="2020-05" db="EMBL/GenBank/DDBJ databases">
        <authorList>
            <person name="Chiriac C."/>
            <person name="Salcher M."/>
            <person name="Ghai R."/>
            <person name="Kavagutti S V."/>
        </authorList>
    </citation>
    <scope>NUCLEOTIDE SEQUENCE</scope>
</reference>
<gene>
    <name evidence="4" type="ORF">UFOPK2001_00391</name>
</gene>
<dbReference type="GO" id="GO:0008855">
    <property type="term" value="F:exodeoxyribonuclease VII activity"/>
    <property type="evidence" value="ECO:0007669"/>
    <property type="project" value="InterPro"/>
</dbReference>
<dbReference type="InterPro" id="IPR003761">
    <property type="entry name" value="Exonuc_VII_S"/>
</dbReference>
<dbReference type="SUPFAM" id="SSF116842">
    <property type="entry name" value="XseB-like"/>
    <property type="match status" value="1"/>
</dbReference>
<dbReference type="PANTHER" id="PTHR34137:SF1">
    <property type="entry name" value="EXODEOXYRIBONUCLEASE 7 SMALL SUBUNIT"/>
    <property type="match status" value="1"/>
</dbReference>
<dbReference type="Gene3D" id="1.10.287.1040">
    <property type="entry name" value="Exonuclease VII, small subunit"/>
    <property type="match status" value="1"/>
</dbReference>
<keyword evidence="2" id="KW-0540">Nuclease</keyword>
<dbReference type="GO" id="GO:0009318">
    <property type="term" value="C:exodeoxyribonuclease VII complex"/>
    <property type="evidence" value="ECO:0007669"/>
    <property type="project" value="InterPro"/>
</dbReference>
<dbReference type="NCBIfam" id="NF002139">
    <property type="entry name" value="PRK00977.1-3"/>
    <property type="match status" value="1"/>
</dbReference>
<dbReference type="GO" id="GO:0005829">
    <property type="term" value="C:cytosol"/>
    <property type="evidence" value="ECO:0007669"/>
    <property type="project" value="TreeGrafter"/>
</dbReference>
<dbReference type="GO" id="GO:0006308">
    <property type="term" value="P:DNA catabolic process"/>
    <property type="evidence" value="ECO:0007669"/>
    <property type="project" value="InterPro"/>
</dbReference>
<protein>
    <submittedName>
        <fullName evidence="4">Unannotated protein</fullName>
    </submittedName>
</protein>
<evidence type="ECO:0000256" key="1">
    <source>
        <dbReference type="ARBA" id="ARBA00022490"/>
    </source>
</evidence>
<evidence type="ECO:0000256" key="3">
    <source>
        <dbReference type="ARBA" id="ARBA00022801"/>
    </source>
</evidence>
<sequence>MSADKDLNADVAKMSYEQARDELVNVVAELEQGSVSLEASLALWERGEALANQCESWLSGARKRLDAAIEAKKSKA</sequence>
<dbReference type="AlphaFoldDB" id="A0A6J6IWQ3"/>
<proteinExistence type="inferred from homology"/>
<dbReference type="NCBIfam" id="TIGR01280">
    <property type="entry name" value="xseB"/>
    <property type="match status" value="1"/>
</dbReference>
<dbReference type="InterPro" id="IPR037004">
    <property type="entry name" value="Exonuc_VII_ssu_sf"/>
</dbReference>
<keyword evidence="1" id="KW-0963">Cytoplasm</keyword>
<dbReference type="PANTHER" id="PTHR34137">
    <property type="entry name" value="EXODEOXYRIBONUCLEASE 7 SMALL SUBUNIT"/>
    <property type="match status" value="1"/>
</dbReference>
<dbReference type="HAMAP" id="MF_00337">
    <property type="entry name" value="Exonuc_7_S"/>
    <property type="match status" value="1"/>
</dbReference>
<evidence type="ECO:0000313" key="4">
    <source>
        <dbReference type="EMBL" id="CAB4628958.1"/>
    </source>
</evidence>
<evidence type="ECO:0000256" key="2">
    <source>
        <dbReference type="ARBA" id="ARBA00022722"/>
    </source>
</evidence>
<dbReference type="EMBL" id="CAEZVN010000023">
    <property type="protein sequence ID" value="CAB4628958.1"/>
    <property type="molecule type" value="Genomic_DNA"/>
</dbReference>